<evidence type="ECO:0000313" key="1">
    <source>
        <dbReference type="EMBL" id="JAH63305.1"/>
    </source>
</evidence>
<protein>
    <submittedName>
        <fullName evidence="1">Uncharacterized protein</fullName>
    </submittedName>
</protein>
<dbReference type="AlphaFoldDB" id="A0A0E9UDL9"/>
<reference evidence="1" key="2">
    <citation type="journal article" date="2015" name="Fish Shellfish Immunol.">
        <title>Early steps in the European eel (Anguilla anguilla)-Vibrio vulnificus interaction in the gills: Role of the RtxA13 toxin.</title>
        <authorList>
            <person name="Callol A."/>
            <person name="Pajuelo D."/>
            <person name="Ebbesson L."/>
            <person name="Teles M."/>
            <person name="MacKenzie S."/>
            <person name="Amaro C."/>
        </authorList>
    </citation>
    <scope>NUCLEOTIDE SEQUENCE</scope>
</reference>
<sequence>MMIAGWLGSSNFAAEIPQNNIAGYYCIY</sequence>
<name>A0A0E9UDL9_ANGAN</name>
<proteinExistence type="predicted"/>
<dbReference type="EMBL" id="GBXM01045272">
    <property type="protein sequence ID" value="JAH63305.1"/>
    <property type="molecule type" value="Transcribed_RNA"/>
</dbReference>
<reference evidence="1" key="1">
    <citation type="submission" date="2014-11" db="EMBL/GenBank/DDBJ databases">
        <authorList>
            <person name="Amaro Gonzalez C."/>
        </authorList>
    </citation>
    <scope>NUCLEOTIDE SEQUENCE</scope>
</reference>
<organism evidence="1">
    <name type="scientific">Anguilla anguilla</name>
    <name type="common">European freshwater eel</name>
    <name type="synonym">Muraena anguilla</name>
    <dbReference type="NCBI Taxonomy" id="7936"/>
    <lineage>
        <taxon>Eukaryota</taxon>
        <taxon>Metazoa</taxon>
        <taxon>Chordata</taxon>
        <taxon>Craniata</taxon>
        <taxon>Vertebrata</taxon>
        <taxon>Euteleostomi</taxon>
        <taxon>Actinopterygii</taxon>
        <taxon>Neopterygii</taxon>
        <taxon>Teleostei</taxon>
        <taxon>Anguilliformes</taxon>
        <taxon>Anguillidae</taxon>
        <taxon>Anguilla</taxon>
    </lineage>
</organism>
<accession>A0A0E9UDL9</accession>